<dbReference type="OrthoDB" id="6776331at2759"/>
<feature type="region of interest" description="Disordered" evidence="1">
    <location>
        <begin position="34"/>
        <end position="74"/>
    </location>
</feature>
<keyword evidence="2" id="KW-1185">Reference proteome</keyword>
<gene>
    <name evidence="3" type="primary">LOC108736973</name>
</gene>
<dbReference type="InParanoid" id="A0A1W4WX58"/>
<reference evidence="3" key="1">
    <citation type="submission" date="2025-08" db="UniProtKB">
        <authorList>
            <consortium name="RefSeq"/>
        </authorList>
    </citation>
    <scope>IDENTIFICATION</scope>
    <source>
        <tissue evidence="3">Entire body</tissue>
    </source>
</reference>
<dbReference type="GeneID" id="108736973"/>
<evidence type="ECO:0000313" key="2">
    <source>
        <dbReference type="Proteomes" id="UP000192223"/>
    </source>
</evidence>
<dbReference type="KEGG" id="apln:108736973"/>
<organism evidence="2 3">
    <name type="scientific">Agrilus planipennis</name>
    <name type="common">Emerald ash borer</name>
    <name type="synonym">Agrilus marcopoli</name>
    <dbReference type="NCBI Taxonomy" id="224129"/>
    <lineage>
        <taxon>Eukaryota</taxon>
        <taxon>Metazoa</taxon>
        <taxon>Ecdysozoa</taxon>
        <taxon>Arthropoda</taxon>
        <taxon>Hexapoda</taxon>
        <taxon>Insecta</taxon>
        <taxon>Pterygota</taxon>
        <taxon>Neoptera</taxon>
        <taxon>Endopterygota</taxon>
        <taxon>Coleoptera</taxon>
        <taxon>Polyphaga</taxon>
        <taxon>Elateriformia</taxon>
        <taxon>Buprestoidea</taxon>
        <taxon>Buprestidae</taxon>
        <taxon>Agrilinae</taxon>
        <taxon>Agrilus</taxon>
    </lineage>
</organism>
<sequence>MVKPAVSGFKNQIPSTERINTVVVYPKEEKNIFKMTPTRVRSRSSTKSSHRGGRDRSTRKHNHPRYRESREPSIASRLSQTLVTGFERIIERYDGQSRRGEPQIDISRNIISDFKPLIHNLSDWLHSVDEFANMYGWSDMVTSYLALNKLKGPVEIWYRGLPTRMFRWLEWKDLLRGNFRQKRNLHNSLIAMMNFLLEGILDLTRPLEGHVHDIIVNWKDIEGWYRKYTI</sequence>
<evidence type="ECO:0000256" key="1">
    <source>
        <dbReference type="SAM" id="MobiDB-lite"/>
    </source>
</evidence>
<dbReference type="AlphaFoldDB" id="A0A1W4WX58"/>
<feature type="compositionally biased region" description="Basic residues" evidence="1">
    <location>
        <begin position="40"/>
        <end position="64"/>
    </location>
</feature>
<accession>A0A1W4WX58</accession>
<name>A0A1W4WX58_AGRPL</name>
<proteinExistence type="predicted"/>
<protein>
    <submittedName>
        <fullName evidence="3">Uncharacterized protein LOC108736973</fullName>
    </submittedName>
</protein>
<evidence type="ECO:0000313" key="3">
    <source>
        <dbReference type="RefSeq" id="XP_018325107.1"/>
    </source>
</evidence>
<dbReference type="Proteomes" id="UP000192223">
    <property type="component" value="Unplaced"/>
</dbReference>
<dbReference type="RefSeq" id="XP_018325107.1">
    <property type="nucleotide sequence ID" value="XM_018469605.1"/>
</dbReference>